<keyword evidence="2" id="KW-0732">Signal</keyword>
<name>A0A7Y0GB25_9SPHN</name>
<protein>
    <submittedName>
        <fullName evidence="3">TolC family protein</fullName>
    </submittedName>
</protein>
<dbReference type="PANTHER" id="PTHR30203">
    <property type="entry name" value="OUTER MEMBRANE CATION EFFLUX PROTEIN"/>
    <property type="match status" value="1"/>
</dbReference>
<dbReference type="SUPFAM" id="SSF56954">
    <property type="entry name" value="Outer membrane efflux proteins (OEP)"/>
    <property type="match status" value="1"/>
</dbReference>
<dbReference type="Proteomes" id="UP000583556">
    <property type="component" value="Unassembled WGS sequence"/>
</dbReference>
<dbReference type="EMBL" id="JABBGM010000011">
    <property type="protein sequence ID" value="NML95675.1"/>
    <property type="molecule type" value="Genomic_DNA"/>
</dbReference>
<organism evidence="3 4">
    <name type="scientific">Novosphingobium olei</name>
    <dbReference type="NCBI Taxonomy" id="2728851"/>
    <lineage>
        <taxon>Bacteria</taxon>
        <taxon>Pseudomonadati</taxon>
        <taxon>Pseudomonadota</taxon>
        <taxon>Alphaproteobacteria</taxon>
        <taxon>Sphingomonadales</taxon>
        <taxon>Sphingomonadaceae</taxon>
        <taxon>Novosphingobium</taxon>
    </lineage>
</organism>
<dbReference type="AlphaFoldDB" id="A0A7Y0GB25"/>
<dbReference type="GO" id="GO:0015562">
    <property type="term" value="F:efflux transmembrane transporter activity"/>
    <property type="evidence" value="ECO:0007669"/>
    <property type="project" value="InterPro"/>
</dbReference>
<proteinExistence type="inferred from homology"/>
<keyword evidence="4" id="KW-1185">Reference proteome</keyword>
<feature type="signal peptide" evidence="2">
    <location>
        <begin position="1"/>
        <end position="22"/>
    </location>
</feature>
<dbReference type="RefSeq" id="WP_169494879.1">
    <property type="nucleotide sequence ID" value="NZ_JABBGM010000011.1"/>
</dbReference>
<comment type="caution">
    <text evidence="3">The sequence shown here is derived from an EMBL/GenBank/DDBJ whole genome shotgun (WGS) entry which is preliminary data.</text>
</comment>
<accession>A0A7Y0GB25</accession>
<dbReference type="PROSITE" id="PS51257">
    <property type="entry name" value="PROKAR_LIPOPROTEIN"/>
    <property type="match status" value="1"/>
</dbReference>
<sequence length="465" mass="49393">MKILRPICLGSICLSLVLGASACTHYAPRPVDLSAIAAQRERRTLDLGQAATTCRRLAPKAECNPSRLDRAMLYAAMFDTNPAIAAARQHVLSAVAAARSAKQAPGPKLTLTTEYAGAAPDPSPWLLGASSEIPLDIGGARAVRIGSAELAVVTARYDLAETVWSARMTLVRGLAQLFVADRQNVAASELVAIQERRFAAMERRVNAGEASRAELERVRADLADARHRHADADARREAGLVEIANAIGVSPAALAGAAFAWDGFEAPQDVTRVSADERRIALLARADLLKSMVAYDQAELDLRGEVAKQYPAITVGPGFTWERGLVKIPFNLGLSLPPFDLNRKAIAAATARRSEAAAKLEADYAAAIGAVDGALGEADAAQRALDEFRRLDLPIAARLAAQADRELAAGSLDRADWGAAQAGRLTTRLLELDALARALTADLALEDALRRPLSGPELMIGRGEQ</sequence>
<feature type="chain" id="PRO_5031241622" evidence="2">
    <location>
        <begin position="23"/>
        <end position="465"/>
    </location>
</feature>
<dbReference type="InterPro" id="IPR003423">
    <property type="entry name" value="OMP_efflux"/>
</dbReference>
<dbReference type="InterPro" id="IPR010131">
    <property type="entry name" value="MdtP/NodT-like"/>
</dbReference>
<reference evidence="3 4" key="1">
    <citation type="submission" date="2020-04" db="EMBL/GenBank/DDBJ databases">
        <title>Novosphingobium sp. TW-4 isolated from soil.</title>
        <authorList>
            <person name="Dahal R.H."/>
            <person name="Chaudhary D.K."/>
        </authorList>
    </citation>
    <scope>NUCLEOTIDE SEQUENCE [LARGE SCALE GENOMIC DNA]</scope>
    <source>
        <strain evidence="3 4">TW-4</strain>
    </source>
</reference>
<evidence type="ECO:0000256" key="2">
    <source>
        <dbReference type="SAM" id="SignalP"/>
    </source>
</evidence>
<evidence type="ECO:0000256" key="1">
    <source>
        <dbReference type="ARBA" id="ARBA00007613"/>
    </source>
</evidence>
<comment type="similarity">
    <text evidence="1">Belongs to the outer membrane factor (OMF) (TC 1.B.17) family.</text>
</comment>
<evidence type="ECO:0000313" key="4">
    <source>
        <dbReference type="Proteomes" id="UP000583556"/>
    </source>
</evidence>
<dbReference type="Gene3D" id="1.20.1600.10">
    <property type="entry name" value="Outer membrane efflux proteins (OEP)"/>
    <property type="match status" value="1"/>
</dbReference>
<dbReference type="Pfam" id="PF02321">
    <property type="entry name" value="OEP"/>
    <property type="match status" value="2"/>
</dbReference>
<evidence type="ECO:0000313" key="3">
    <source>
        <dbReference type="EMBL" id="NML95675.1"/>
    </source>
</evidence>
<gene>
    <name evidence="3" type="ORF">HHL27_18540</name>
</gene>